<organism evidence="1 2">
    <name type="scientific">Ambrosiozyma monospora</name>
    <name type="common">Yeast</name>
    <name type="synonym">Endomycopsis monosporus</name>
    <dbReference type="NCBI Taxonomy" id="43982"/>
    <lineage>
        <taxon>Eukaryota</taxon>
        <taxon>Fungi</taxon>
        <taxon>Dikarya</taxon>
        <taxon>Ascomycota</taxon>
        <taxon>Saccharomycotina</taxon>
        <taxon>Pichiomycetes</taxon>
        <taxon>Pichiales</taxon>
        <taxon>Pichiaceae</taxon>
        <taxon>Ambrosiozyma</taxon>
    </lineage>
</organism>
<dbReference type="Proteomes" id="UP001165064">
    <property type="component" value="Unassembled WGS sequence"/>
</dbReference>
<protein>
    <submittedName>
        <fullName evidence="1">Unnamed protein product</fullName>
    </submittedName>
</protein>
<evidence type="ECO:0000313" key="2">
    <source>
        <dbReference type="Proteomes" id="UP001165064"/>
    </source>
</evidence>
<comment type="caution">
    <text evidence="1">The sequence shown here is derived from an EMBL/GenBank/DDBJ whole genome shotgun (WGS) entry which is preliminary data.</text>
</comment>
<name>A0ACB5TR15_AMBMO</name>
<evidence type="ECO:0000313" key="1">
    <source>
        <dbReference type="EMBL" id="GME93646.1"/>
    </source>
</evidence>
<keyword evidence="2" id="KW-1185">Reference proteome</keyword>
<sequence>MAIFRSKSKKEDGVDIKITSEDQKKLKYRSQNMHDPILSAVNEAQPFEESANIHARQSSMASDGQLKDIFGNVILNPDISNPSRARDERPLDTIRSFEYAITGDLTYKQQLETPTLGWRVRNDFPLFTENPYSAGAQGGAQNGAQQYDEYGQPIYNNNNANANYNNTPAVEQPVYVAGPSKDMEPKKKKRGLFGRKKN</sequence>
<gene>
    <name evidence="1" type="ORF">Amon02_000937500</name>
</gene>
<proteinExistence type="predicted"/>
<accession>A0ACB5TR15</accession>
<reference evidence="1" key="1">
    <citation type="submission" date="2023-04" db="EMBL/GenBank/DDBJ databases">
        <title>Ambrosiozyma monospora NBRC 10751.</title>
        <authorList>
            <person name="Ichikawa N."/>
            <person name="Sato H."/>
            <person name="Tonouchi N."/>
        </authorList>
    </citation>
    <scope>NUCLEOTIDE SEQUENCE</scope>
    <source>
        <strain evidence="1">NBRC 10751</strain>
    </source>
</reference>
<dbReference type="EMBL" id="BSXS01008783">
    <property type="protein sequence ID" value="GME93646.1"/>
    <property type="molecule type" value="Genomic_DNA"/>
</dbReference>